<dbReference type="Gene3D" id="2.40.30.170">
    <property type="match status" value="1"/>
</dbReference>
<dbReference type="GO" id="GO:0015031">
    <property type="term" value="P:protein transport"/>
    <property type="evidence" value="ECO:0007669"/>
    <property type="project" value="InterPro"/>
</dbReference>
<evidence type="ECO:0000256" key="2">
    <source>
        <dbReference type="ARBA" id="ARBA00009477"/>
    </source>
</evidence>
<organism evidence="13 14">
    <name type="scientific">Tianweitania populi</name>
    <dbReference type="NCBI Taxonomy" id="1607949"/>
    <lineage>
        <taxon>Bacteria</taxon>
        <taxon>Pseudomonadati</taxon>
        <taxon>Pseudomonadota</taxon>
        <taxon>Alphaproteobacteria</taxon>
        <taxon>Hyphomicrobiales</taxon>
        <taxon>Phyllobacteriaceae</taxon>
        <taxon>Tianweitania</taxon>
    </lineage>
</organism>
<dbReference type="Gene3D" id="2.40.50.100">
    <property type="match status" value="1"/>
</dbReference>
<evidence type="ECO:0000259" key="12">
    <source>
        <dbReference type="Pfam" id="PF26002"/>
    </source>
</evidence>
<evidence type="ECO:0000256" key="9">
    <source>
        <dbReference type="RuleBase" id="RU365093"/>
    </source>
</evidence>
<dbReference type="InterPro" id="IPR058781">
    <property type="entry name" value="HH_AprE-like"/>
</dbReference>
<reference evidence="13" key="2">
    <citation type="submission" date="2020-09" db="EMBL/GenBank/DDBJ databases">
        <authorList>
            <person name="Sun Q."/>
            <person name="Kim S."/>
        </authorList>
    </citation>
    <scope>NUCLEOTIDE SEQUENCE</scope>
    <source>
        <strain evidence="13">KCTC 42249</strain>
    </source>
</reference>
<dbReference type="GO" id="GO:0005886">
    <property type="term" value="C:plasma membrane"/>
    <property type="evidence" value="ECO:0007669"/>
    <property type="project" value="UniProtKB-SubCell"/>
</dbReference>
<accession>A0A8J3DWN1</accession>
<sequence>MTDLATVHGGEWYAEVPRSIRKHTIFGMVLLAVILGGFSAWGFTAPLAAAVISQGSFVATGQNKIVQHLEGGIIEEILINEGDKVTAGQPLIRLDKTAAQANGRQLYLRRARLEALVARLRAQVHRAPSVTWPDLVRGDDADAEIGEIVETQRLNFEAWTAKLNSDVGLLEQNIASLDFRGRGYDLQRSAMEKQLALLNEEFEGKQVLLKQGLMRATEIKSIQRAIADSEGQIGRLVAEISETGAQVVKSQQQIEQVSNTYVQAALDELQKAQSELDSIREQSREADSVLRRSTIDAPVAGTIIRLYYHTAGGVIESGKAILEILPSDVPLIIETQVPRNQIDNVKVGQHATVRLVALSARTTPVLNGEVVYVSADSLSSTPNGAKEVYLARVTLSPDEIARVHGFHPTPGMPAEILIQTAERTFFDYLTKPVRDSMARAFMER</sequence>
<keyword evidence="8 9" id="KW-0472">Membrane</keyword>
<evidence type="ECO:0000256" key="5">
    <source>
        <dbReference type="ARBA" id="ARBA00022519"/>
    </source>
</evidence>
<dbReference type="InterPro" id="IPR058982">
    <property type="entry name" value="Beta-barrel_AprE"/>
</dbReference>
<comment type="caution">
    <text evidence="13">The sequence shown here is derived from an EMBL/GenBank/DDBJ whole genome shotgun (WGS) entry which is preliminary data.</text>
</comment>
<dbReference type="Pfam" id="PF26002">
    <property type="entry name" value="Beta-barrel_AprE"/>
    <property type="match status" value="1"/>
</dbReference>
<dbReference type="Pfam" id="PF25994">
    <property type="entry name" value="HH_AprE"/>
    <property type="match status" value="1"/>
</dbReference>
<name>A0A8J3DWN1_9HYPH</name>
<dbReference type="AlphaFoldDB" id="A0A8J3DWN1"/>
<feature type="domain" description="AprE-like beta-barrel" evidence="12">
    <location>
        <begin position="331"/>
        <end position="420"/>
    </location>
</feature>
<evidence type="ECO:0000313" key="14">
    <source>
        <dbReference type="Proteomes" id="UP000630142"/>
    </source>
</evidence>
<protein>
    <recommendedName>
        <fullName evidence="9">Membrane fusion protein (MFP) family protein</fullName>
    </recommendedName>
</protein>
<gene>
    <name evidence="13" type="ORF">GCM10016234_18330</name>
</gene>
<evidence type="ECO:0000256" key="6">
    <source>
        <dbReference type="ARBA" id="ARBA00022692"/>
    </source>
</evidence>
<evidence type="ECO:0000256" key="3">
    <source>
        <dbReference type="ARBA" id="ARBA00022448"/>
    </source>
</evidence>
<evidence type="ECO:0000259" key="11">
    <source>
        <dbReference type="Pfam" id="PF25994"/>
    </source>
</evidence>
<evidence type="ECO:0000313" key="13">
    <source>
        <dbReference type="EMBL" id="GHD13142.1"/>
    </source>
</evidence>
<feature type="coiled-coil region" evidence="10">
    <location>
        <begin position="262"/>
        <end position="289"/>
    </location>
</feature>
<dbReference type="InterPro" id="IPR010129">
    <property type="entry name" value="T1SS_HlyD"/>
</dbReference>
<evidence type="ECO:0000256" key="10">
    <source>
        <dbReference type="SAM" id="Coils"/>
    </source>
</evidence>
<keyword evidence="14" id="KW-1185">Reference proteome</keyword>
<dbReference type="PANTHER" id="PTHR30386:SF17">
    <property type="entry name" value="ALKALINE PROTEASE SECRETION PROTEIN APRE"/>
    <property type="match status" value="1"/>
</dbReference>
<keyword evidence="4 9" id="KW-1003">Cell membrane</keyword>
<evidence type="ECO:0000256" key="8">
    <source>
        <dbReference type="ARBA" id="ARBA00023136"/>
    </source>
</evidence>
<dbReference type="InterPro" id="IPR050739">
    <property type="entry name" value="MFP"/>
</dbReference>
<dbReference type="PANTHER" id="PTHR30386">
    <property type="entry name" value="MEMBRANE FUSION SUBUNIT OF EMRAB-TOLC MULTIDRUG EFFLUX PUMP"/>
    <property type="match status" value="1"/>
</dbReference>
<keyword evidence="6 9" id="KW-0812">Transmembrane</keyword>
<keyword evidence="5 9" id="KW-0997">Cell inner membrane</keyword>
<dbReference type="NCBIfam" id="TIGR01843">
    <property type="entry name" value="type_I_hlyD"/>
    <property type="match status" value="1"/>
</dbReference>
<keyword evidence="3 9" id="KW-0813">Transport</keyword>
<evidence type="ECO:0000256" key="7">
    <source>
        <dbReference type="ARBA" id="ARBA00022989"/>
    </source>
</evidence>
<dbReference type="EMBL" id="BMZQ01000001">
    <property type="protein sequence ID" value="GHD13142.1"/>
    <property type="molecule type" value="Genomic_DNA"/>
</dbReference>
<dbReference type="Gene3D" id="1.10.287.1490">
    <property type="match status" value="1"/>
</dbReference>
<dbReference type="Proteomes" id="UP000630142">
    <property type="component" value="Unassembled WGS sequence"/>
</dbReference>
<reference evidence="13" key="1">
    <citation type="journal article" date="2014" name="Int. J. Syst. Evol. Microbiol.">
        <title>Complete genome sequence of Corynebacterium casei LMG S-19264T (=DSM 44701T), isolated from a smear-ripened cheese.</title>
        <authorList>
            <consortium name="US DOE Joint Genome Institute (JGI-PGF)"/>
            <person name="Walter F."/>
            <person name="Albersmeier A."/>
            <person name="Kalinowski J."/>
            <person name="Ruckert C."/>
        </authorList>
    </citation>
    <scope>NUCLEOTIDE SEQUENCE</scope>
    <source>
        <strain evidence="13">KCTC 42249</strain>
    </source>
</reference>
<dbReference type="RefSeq" id="WP_189503113.1">
    <property type="nucleotide sequence ID" value="NZ_BMZQ01000001.1"/>
</dbReference>
<dbReference type="SUPFAM" id="SSF111369">
    <property type="entry name" value="HlyD-like secretion proteins"/>
    <property type="match status" value="1"/>
</dbReference>
<keyword evidence="7 9" id="KW-1133">Transmembrane helix</keyword>
<comment type="similarity">
    <text evidence="2 9">Belongs to the membrane fusion protein (MFP) (TC 8.A.1) family.</text>
</comment>
<keyword evidence="10" id="KW-0175">Coiled coil</keyword>
<proteinExistence type="inferred from homology"/>
<dbReference type="PRINTS" id="PR01490">
    <property type="entry name" value="RTXTOXIND"/>
</dbReference>
<feature type="domain" description="AprE-like long alpha-helical hairpin" evidence="11">
    <location>
        <begin position="99"/>
        <end position="287"/>
    </location>
</feature>
<evidence type="ECO:0000256" key="4">
    <source>
        <dbReference type="ARBA" id="ARBA00022475"/>
    </source>
</evidence>
<evidence type="ECO:0000256" key="1">
    <source>
        <dbReference type="ARBA" id="ARBA00004377"/>
    </source>
</evidence>
<feature type="transmembrane region" description="Helical" evidence="9">
    <location>
        <begin position="25"/>
        <end position="43"/>
    </location>
</feature>
<comment type="subcellular location">
    <subcellularLocation>
        <location evidence="1 9">Cell inner membrane</location>
        <topology evidence="1 9">Single-pass membrane protein</topology>
    </subcellularLocation>
</comment>